<feature type="domain" description="Glucose/Sorbosone dehydrogenase" evidence="1">
    <location>
        <begin position="59"/>
        <end position="397"/>
    </location>
</feature>
<dbReference type="EMBL" id="JAGGJC010000004">
    <property type="protein sequence ID" value="MDN7130127.1"/>
    <property type="molecule type" value="Genomic_DNA"/>
</dbReference>
<evidence type="ECO:0000313" key="4">
    <source>
        <dbReference type="Proteomes" id="UP001169491"/>
    </source>
</evidence>
<evidence type="ECO:0000313" key="3">
    <source>
        <dbReference type="EMBL" id="MDN7130127.1"/>
    </source>
</evidence>
<reference evidence="4 5" key="1">
    <citation type="submission" date="2021-03" db="EMBL/GenBank/DDBJ databases">
        <title>Pseudidiomarina terrestris, a new bacterium isolated from saline soil.</title>
        <authorList>
            <person name="Galisteo C."/>
            <person name="De La Haba R."/>
            <person name="Sanchez-Porro C."/>
            <person name="Ventosa A."/>
        </authorList>
    </citation>
    <scope>NUCLEOTIDE SEQUENCE [LARGE SCALE GENOMIC DNA]</scope>
    <source>
        <strain evidence="2 5">1APP75-32.1</strain>
        <strain evidence="4">1APR75-15</strain>
        <strain evidence="3">1ASR75-15</strain>
    </source>
</reference>
<gene>
    <name evidence="2" type="ORF">J6I90_10795</name>
    <name evidence="3" type="ORF">J6I92_09610</name>
</gene>
<dbReference type="Proteomes" id="UP001169491">
    <property type="component" value="Unassembled WGS sequence"/>
</dbReference>
<dbReference type="PANTHER" id="PTHR19328">
    <property type="entry name" value="HEDGEHOG-INTERACTING PROTEIN"/>
    <property type="match status" value="1"/>
</dbReference>
<organism evidence="2 5">
    <name type="scientific">Pseudidiomarina terrestris</name>
    <dbReference type="NCBI Taxonomy" id="2820060"/>
    <lineage>
        <taxon>Bacteria</taxon>
        <taxon>Pseudomonadati</taxon>
        <taxon>Pseudomonadota</taxon>
        <taxon>Gammaproteobacteria</taxon>
        <taxon>Alteromonadales</taxon>
        <taxon>Idiomarinaceae</taxon>
        <taxon>Pseudidiomarina</taxon>
    </lineage>
</organism>
<dbReference type="Pfam" id="PF07995">
    <property type="entry name" value="GSDH"/>
    <property type="match status" value="1"/>
</dbReference>
<evidence type="ECO:0000313" key="5">
    <source>
        <dbReference type="Proteomes" id="UP001169492"/>
    </source>
</evidence>
<dbReference type="AlphaFoldDB" id="A0AAW7R029"/>
<dbReference type="SUPFAM" id="SSF50952">
    <property type="entry name" value="Soluble quinoprotein glucose dehydrogenase"/>
    <property type="match status" value="1"/>
</dbReference>
<name>A0AAW7R029_9GAMM</name>
<dbReference type="RefSeq" id="WP_301774973.1">
    <property type="nucleotide sequence ID" value="NZ_JAGGJB010000006.1"/>
</dbReference>
<accession>A0AAW7R029</accession>
<evidence type="ECO:0000313" key="2">
    <source>
        <dbReference type="EMBL" id="MDN7125369.1"/>
    </source>
</evidence>
<protein>
    <submittedName>
        <fullName evidence="2">PQQ-dependent sugar dehydrogenase</fullName>
    </submittedName>
</protein>
<comment type="caution">
    <text evidence="2">The sequence shown here is derived from an EMBL/GenBank/DDBJ whole genome shotgun (WGS) entry which is preliminary data.</text>
</comment>
<proteinExistence type="predicted"/>
<dbReference type="Gene3D" id="2.120.10.30">
    <property type="entry name" value="TolB, C-terminal domain"/>
    <property type="match status" value="1"/>
</dbReference>
<sequence length="406" mass="44004">MSTWRKKVKKILLWLSLELVIVVAAVLLIPQAQASQSHVPDVEAEPTNGFGVMVIANELKHPWSLVELPGHPLHFLVTERDGGFKRISELGFIDDIPLVLPDLFVSGQAGLFAVSLAPDFATSRAVFFSYACGTATANSTCVVRGKLSGSLPLKVTGLTKIFTAQPLREGAAHYGGRMVWLPDGTLLLTLGDGFDYREQAQNIDNHIGKIVRMSPTGDAVAGNPFPNKAGGYIFSYGHRNSQGLVYDAEQNVIWQHEHGPRGGDELNRLQAGKNYGWPMTSYGVDYTGALVTPYKDLPGVTAPEYQWTPSLAPADMVIYQGDLFSQWEGALLVAQLAGRRLQVLQTSETGWQVAHELSFTDSAADAEPNKQRIRAVTVASDGAIYVLTDSSSGQLLRVTPAGHSSF</sequence>
<dbReference type="InterPro" id="IPR012938">
    <property type="entry name" value="Glc/Sorbosone_DH"/>
</dbReference>
<dbReference type="InterPro" id="IPR011041">
    <property type="entry name" value="Quinoprot_gluc/sorb_DH_b-prop"/>
</dbReference>
<dbReference type="EMBL" id="JAGGJB010000006">
    <property type="protein sequence ID" value="MDN7125369.1"/>
    <property type="molecule type" value="Genomic_DNA"/>
</dbReference>
<evidence type="ECO:0000259" key="1">
    <source>
        <dbReference type="Pfam" id="PF07995"/>
    </source>
</evidence>
<keyword evidence="4" id="KW-1185">Reference proteome</keyword>
<dbReference type="InterPro" id="IPR011042">
    <property type="entry name" value="6-blade_b-propeller_TolB-like"/>
</dbReference>
<dbReference type="PANTHER" id="PTHR19328:SF75">
    <property type="entry name" value="ALDOSE SUGAR DEHYDROGENASE YLII"/>
    <property type="match status" value="1"/>
</dbReference>
<dbReference type="Proteomes" id="UP001169492">
    <property type="component" value="Unassembled WGS sequence"/>
</dbReference>